<dbReference type="RefSeq" id="XP_014184342.1">
    <property type="nucleotide sequence ID" value="XM_014328867.1"/>
</dbReference>
<name>J8TS01_TRIAS</name>
<dbReference type="EMBL" id="ALBS01000009">
    <property type="protein sequence ID" value="EJT53019.1"/>
    <property type="molecule type" value="Genomic_DNA"/>
</dbReference>
<dbReference type="HOGENOM" id="CLU_1490020_0_0_1"/>
<gene>
    <name evidence="2" type="ORF">A1Q1_00026</name>
</gene>
<feature type="region of interest" description="Disordered" evidence="1">
    <location>
        <begin position="119"/>
        <end position="160"/>
    </location>
</feature>
<dbReference type="KEGG" id="tasa:A1Q1_00026"/>
<dbReference type="GeneID" id="25983540"/>
<comment type="caution">
    <text evidence="2">The sequence shown here is derived from an EMBL/GenBank/DDBJ whole genome shotgun (WGS) entry which is preliminary data.</text>
</comment>
<dbReference type="AlphaFoldDB" id="J8TS01"/>
<protein>
    <submittedName>
        <fullName evidence="2">Uncharacterized protein</fullName>
    </submittedName>
</protein>
<proteinExistence type="predicted"/>
<feature type="compositionally biased region" description="Low complexity" evidence="1">
    <location>
        <begin position="133"/>
        <end position="147"/>
    </location>
</feature>
<reference evidence="2 3" key="1">
    <citation type="journal article" date="2012" name="Eukaryot. Cell">
        <title>Draft genome sequence of CBS 2479, the standard type strain of Trichosporon asahii.</title>
        <authorList>
            <person name="Yang R.Y."/>
            <person name="Li H.T."/>
            <person name="Zhu H."/>
            <person name="Zhou G.P."/>
            <person name="Wang M."/>
            <person name="Wang L."/>
        </authorList>
    </citation>
    <scope>NUCLEOTIDE SEQUENCE [LARGE SCALE GENOMIC DNA]</scope>
    <source>
        <strain evidence="3">ATCC 90039 / CBS 2479 / JCM 2466 / KCTC 7840 / NCYC 2677 / UAMH 7654</strain>
    </source>
</reference>
<accession>J8TS01</accession>
<organism evidence="2 3">
    <name type="scientific">Trichosporon asahii var. asahii (strain ATCC 90039 / CBS 2479 / JCM 2466 / KCTC 7840 / NBRC 103889/ NCYC 2677 / UAMH 7654)</name>
    <name type="common">Yeast</name>
    <dbReference type="NCBI Taxonomy" id="1186058"/>
    <lineage>
        <taxon>Eukaryota</taxon>
        <taxon>Fungi</taxon>
        <taxon>Dikarya</taxon>
        <taxon>Basidiomycota</taxon>
        <taxon>Agaricomycotina</taxon>
        <taxon>Tremellomycetes</taxon>
        <taxon>Trichosporonales</taxon>
        <taxon>Trichosporonaceae</taxon>
        <taxon>Trichosporon</taxon>
    </lineage>
</organism>
<evidence type="ECO:0000256" key="1">
    <source>
        <dbReference type="SAM" id="MobiDB-lite"/>
    </source>
</evidence>
<dbReference type="Proteomes" id="UP000002748">
    <property type="component" value="Unassembled WGS sequence"/>
</dbReference>
<sequence>MWYLADEMSDVFHEPPSPHRINFYFVDVPSWFDLSLTDLRKDDPRRLDQVLTKPNTSYGYLLEVTGYANEVYEDTEEEYARTWPHEKVLERIFNQVHCISREQMRKRVGKETFDLTFAPKDIGAPSSSNQAASNGSTPVSYGSSSSGMQDPGYQPTDESMMSRAILYAAVEYDGESPGSSG</sequence>
<dbReference type="VEuPathDB" id="FungiDB:A1Q1_00026"/>
<evidence type="ECO:0000313" key="3">
    <source>
        <dbReference type="Proteomes" id="UP000002748"/>
    </source>
</evidence>
<evidence type="ECO:0000313" key="2">
    <source>
        <dbReference type="EMBL" id="EJT53019.1"/>
    </source>
</evidence>